<evidence type="ECO:0000313" key="3">
    <source>
        <dbReference type="WBParaSite" id="TCLT_0000955301-mRNA-1"/>
    </source>
</evidence>
<dbReference type="EMBL" id="UYYF01004820">
    <property type="protein sequence ID" value="VDN07178.1"/>
    <property type="molecule type" value="Genomic_DNA"/>
</dbReference>
<dbReference type="PANTHER" id="PTHR43876">
    <property type="entry name" value="UBIQUINONE BIOSYNTHESIS MONOOXYGENASE COQ6, MITOCHONDRIAL"/>
    <property type="match status" value="1"/>
</dbReference>
<protein>
    <submittedName>
        <fullName evidence="3">Ubiquinone biosynthesis monooxygenase COQ6, mitochondrial</fullName>
    </submittedName>
</protein>
<evidence type="ECO:0000313" key="2">
    <source>
        <dbReference type="Proteomes" id="UP000276776"/>
    </source>
</evidence>
<dbReference type="STRING" id="103827.A0A0N5D8V9"/>
<reference evidence="3" key="1">
    <citation type="submission" date="2017-02" db="UniProtKB">
        <authorList>
            <consortium name="WormBaseParasite"/>
        </authorList>
    </citation>
    <scope>IDENTIFICATION</scope>
</reference>
<reference evidence="1 2" key="2">
    <citation type="submission" date="2018-11" db="EMBL/GenBank/DDBJ databases">
        <authorList>
            <consortium name="Pathogen Informatics"/>
        </authorList>
    </citation>
    <scope>NUCLEOTIDE SEQUENCE [LARGE SCALE GENOMIC DNA]</scope>
</reference>
<dbReference type="Gene3D" id="3.50.50.60">
    <property type="entry name" value="FAD/NAD(P)-binding domain"/>
    <property type="match status" value="1"/>
</dbReference>
<keyword evidence="2" id="KW-1185">Reference proteome</keyword>
<dbReference type="InterPro" id="IPR051205">
    <property type="entry name" value="UbiH/COQ6_monooxygenase"/>
</dbReference>
<proteinExistence type="predicted"/>
<dbReference type="GO" id="GO:0005739">
    <property type="term" value="C:mitochondrion"/>
    <property type="evidence" value="ECO:0007669"/>
    <property type="project" value="TreeGrafter"/>
</dbReference>
<dbReference type="InterPro" id="IPR036188">
    <property type="entry name" value="FAD/NAD-bd_sf"/>
</dbReference>
<dbReference type="WBParaSite" id="TCLT_0000955301-mRNA-1">
    <property type="protein sequence ID" value="TCLT_0000955301-mRNA-1"/>
    <property type="gene ID" value="TCLT_0000955301"/>
</dbReference>
<evidence type="ECO:0000313" key="1">
    <source>
        <dbReference type="EMBL" id="VDN07178.1"/>
    </source>
</evidence>
<dbReference type="Proteomes" id="UP000276776">
    <property type="component" value="Unassembled WGS sequence"/>
</dbReference>
<organism evidence="3">
    <name type="scientific">Thelazia callipaeda</name>
    <name type="common">Oriental eyeworm</name>
    <name type="synonym">Parasitic nematode</name>
    <dbReference type="NCBI Taxonomy" id="103827"/>
    <lineage>
        <taxon>Eukaryota</taxon>
        <taxon>Metazoa</taxon>
        <taxon>Ecdysozoa</taxon>
        <taxon>Nematoda</taxon>
        <taxon>Chromadorea</taxon>
        <taxon>Rhabditida</taxon>
        <taxon>Spirurina</taxon>
        <taxon>Spiruromorpha</taxon>
        <taxon>Thelazioidea</taxon>
        <taxon>Thelaziidae</taxon>
        <taxon>Thelazia</taxon>
    </lineage>
</organism>
<dbReference type="OrthoDB" id="5870222at2759"/>
<accession>A0A0N5D8V9</accession>
<dbReference type="AlphaFoldDB" id="A0A0N5D8V9"/>
<gene>
    <name evidence="1" type="ORF">TCLT_LOCUS9542</name>
</gene>
<dbReference type="PANTHER" id="PTHR43876:SF7">
    <property type="entry name" value="UBIQUINONE BIOSYNTHESIS MONOOXYGENASE COQ6, MITOCHONDRIAL"/>
    <property type="match status" value="1"/>
</dbReference>
<dbReference type="SUPFAM" id="SSF51905">
    <property type="entry name" value="FAD/NAD(P)-binding domain"/>
    <property type="match status" value="1"/>
</dbReference>
<sequence length="191" mass="21519">MWTKKPYQKPYFMFKALISLKFTPLTTSTGFSPHYSVIKPSKVLRLFHVKKESNNQNFTLTQRVSGHVKNNLKLCGFELQSAVHVWYTMHSFSRFCHSSTSTALASFYDIIIVGGGMVGNAMACAIGLNENLRLKRVLVLDSAEIKPPTKNSPYGNRVSAVSPPAVLLFKNLGIWNDLVDLRVKRVDRLQV</sequence>
<name>A0A0N5D8V9_THECL</name>